<keyword evidence="1 2" id="KW-0808">Transferase</keyword>
<gene>
    <name evidence="2" type="ORF">RchiOBHm_Chr6g0248131</name>
</gene>
<accession>A0A2P6PJX7</accession>
<protein>
    <submittedName>
        <fullName evidence="2">Putative UDP-glucuronosyl/UDP-glucosyltransferase</fullName>
    </submittedName>
</protein>
<dbReference type="AlphaFoldDB" id="A0A2P6PJX7"/>
<dbReference type="GO" id="GO:0008194">
    <property type="term" value="F:UDP-glycosyltransferase activity"/>
    <property type="evidence" value="ECO:0007669"/>
    <property type="project" value="InterPro"/>
</dbReference>
<proteinExistence type="predicted"/>
<dbReference type="EMBL" id="PDCK01000044">
    <property type="protein sequence ID" value="PRQ22241.1"/>
    <property type="molecule type" value="Genomic_DNA"/>
</dbReference>
<dbReference type="Gene3D" id="3.40.50.2000">
    <property type="entry name" value="Glycogen Phosphorylase B"/>
    <property type="match status" value="1"/>
</dbReference>
<dbReference type="PANTHER" id="PTHR48045">
    <property type="entry name" value="UDP-GLYCOSYLTRANSFERASE 72B1"/>
    <property type="match status" value="1"/>
</dbReference>
<dbReference type="SUPFAM" id="SSF53756">
    <property type="entry name" value="UDP-Glycosyltransferase/glycogen phosphorylase"/>
    <property type="match status" value="1"/>
</dbReference>
<dbReference type="Pfam" id="PF00201">
    <property type="entry name" value="UDPGT"/>
    <property type="match status" value="1"/>
</dbReference>
<name>A0A2P6PJX7_ROSCH</name>
<reference evidence="2 3" key="1">
    <citation type="journal article" date="2018" name="Nat. Genet.">
        <title>The Rosa genome provides new insights in the design of modern roses.</title>
        <authorList>
            <person name="Bendahmane M."/>
        </authorList>
    </citation>
    <scope>NUCLEOTIDE SEQUENCE [LARGE SCALE GENOMIC DNA]</scope>
    <source>
        <strain evidence="3">cv. Old Blush</strain>
    </source>
</reference>
<organism evidence="2 3">
    <name type="scientific">Rosa chinensis</name>
    <name type="common">China rose</name>
    <dbReference type="NCBI Taxonomy" id="74649"/>
    <lineage>
        <taxon>Eukaryota</taxon>
        <taxon>Viridiplantae</taxon>
        <taxon>Streptophyta</taxon>
        <taxon>Embryophyta</taxon>
        <taxon>Tracheophyta</taxon>
        <taxon>Spermatophyta</taxon>
        <taxon>Magnoliopsida</taxon>
        <taxon>eudicotyledons</taxon>
        <taxon>Gunneridae</taxon>
        <taxon>Pentapetalae</taxon>
        <taxon>rosids</taxon>
        <taxon>fabids</taxon>
        <taxon>Rosales</taxon>
        <taxon>Rosaceae</taxon>
        <taxon>Rosoideae</taxon>
        <taxon>Rosoideae incertae sedis</taxon>
        <taxon>Rosa</taxon>
    </lineage>
</organism>
<dbReference type="Proteomes" id="UP000238479">
    <property type="component" value="Chromosome 6"/>
</dbReference>
<dbReference type="STRING" id="74649.A0A2P6PJX7"/>
<dbReference type="PANTHER" id="PTHR48045:SF26">
    <property type="entry name" value="UDP-GLYCOSYLTRANSFERASE 74E2-LIKE"/>
    <property type="match status" value="1"/>
</dbReference>
<dbReference type="InterPro" id="IPR002213">
    <property type="entry name" value="UDP_glucos_trans"/>
</dbReference>
<evidence type="ECO:0000256" key="1">
    <source>
        <dbReference type="ARBA" id="ARBA00022679"/>
    </source>
</evidence>
<evidence type="ECO:0000313" key="3">
    <source>
        <dbReference type="Proteomes" id="UP000238479"/>
    </source>
</evidence>
<dbReference type="Gramene" id="PRQ22241">
    <property type="protein sequence ID" value="PRQ22241"/>
    <property type="gene ID" value="RchiOBHm_Chr6g0248131"/>
</dbReference>
<sequence>MEELAFELRSSKRKFMWVIRESEARKVPKGFVEETSVKGFVVSWCPQLEVLAYEAVGCFITHCGWNSTLEALSLGFQWLQCLDGPTKAPMPSTLWMCGKLGSELKLMRKGL</sequence>
<evidence type="ECO:0000313" key="2">
    <source>
        <dbReference type="EMBL" id="PRQ22241.1"/>
    </source>
</evidence>
<keyword evidence="3" id="KW-1185">Reference proteome</keyword>
<comment type="caution">
    <text evidence="2">The sequence shown here is derived from an EMBL/GenBank/DDBJ whole genome shotgun (WGS) entry which is preliminary data.</text>
</comment>